<organism evidence="3 4">
    <name type="scientific">Azospirillum formosense</name>
    <dbReference type="NCBI Taxonomy" id="861533"/>
    <lineage>
        <taxon>Bacteria</taxon>
        <taxon>Pseudomonadati</taxon>
        <taxon>Pseudomonadota</taxon>
        <taxon>Alphaproteobacteria</taxon>
        <taxon>Rhodospirillales</taxon>
        <taxon>Azospirillaceae</taxon>
        <taxon>Azospirillum</taxon>
    </lineage>
</organism>
<dbReference type="EMBL" id="WHOR01000054">
    <property type="protein sequence ID" value="NUB19520.1"/>
    <property type="molecule type" value="Genomic_DNA"/>
</dbReference>
<dbReference type="PANTHER" id="PTHR11138:SF5">
    <property type="entry name" value="METHIONYL-TRNA FORMYLTRANSFERASE, MITOCHONDRIAL"/>
    <property type="match status" value="1"/>
</dbReference>
<dbReference type="Pfam" id="PF02911">
    <property type="entry name" value="Formyl_trans_C"/>
    <property type="match status" value="1"/>
</dbReference>
<dbReference type="Proteomes" id="UP000639419">
    <property type="component" value="Unassembled WGS sequence"/>
</dbReference>
<reference evidence="3 4" key="1">
    <citation type="submission" date="2019-10" db="EMBL/GenBank/DDBJ databases">
        <title>Genome sequence of Azospirillum formosense CC-Nfb-7.</title>
        <authorList>
            <person name="Ambrosini A."/>
            <person name="Sant'Anna F.H."/>
            <person name="Cassan F.D."/>
            <person name="Souza E.M."/>
            <person name="Passaglia L.M.P."/>
        </authorList>
    </citation>
    <scope>NUCLEOTIDE SEQUENCE [LARGE SCALE GENOMIC DNA]</scope>
    <source>
        <strain evidence="3 4">CC-NFb-7</strain>
    </source>
</reference>
<dbReference type="Pfam" id="PF00551">
    <property type="entry name" value="Formyl_trans_N"/>
    <property type="match status" value="1"/>
</dbReference>
<feature type="domain" description="Formyl transferase C-terminal" evidence="2">
    <location>
        <begin position="207"/>
        <end position="287"/>
    </location>
</feature>
<evidence type="ECO:0000259" key="1">
    <source>
        <dbReference type="Pfam" id="PF00551"/>
    </source>
</evidence>
<dbReference type="SUPFAM" id="SSF50486">
    <property type="entry name" value="FMT C-terminal domain-like"/>
    <property type="match status" value="1"/>
</dbReference>
<dbReference type="InterPro" id="IPR011034">
    <property type="entry name" value="Formyl_transferase-like_C_sf"/>
</dbReference>
<dbReference type="InterPro" id="IPR005793">
    <property type="entry name" value="Formyl_trans_C"/>
</dbReference>
<dbReference type="Gene3D" id="3.40.50.12230">
    <property type="match status" value="1"/>
</dbReference>
<dbReference type="SUPFAM" id="SSF53328">
    <property type="entry name" value="Formyltransferase"/>
    <property type="match status" value="1"/>
</dbReference>
<keyword evidence="4" id="KW-1185">Reference proteome</keyword>
<evidence type="ECO:0000313" key="3">
    <source>
        <dbReference type="EMBL" id="NUB19520.1"/>
    </source>
</evidence>
<gene>
    <name evidence="3" type="ORF">GBZ26_09880</name>
</gene>
<evidence type="ECO:0000313" key="4">
    <source>
        <dbReference type="Proteomes" id="UP000639419"/>
    </source>
</evidence>
<name>A0ABX2KZ84_9PROT</name>
<evidence type="ECO:0000259" key="2">
    <source>
        <dbReference type="Pfam" id="PF02911"/>
    </source>
</evidence>
<protein>
    <submittedName>
        <fullName evidence="3">Formyltransferase</fullName>
    </submittedName>
</protein>
<feature type="domain" description="Formyl transferase N-terminal" evidence="1">
    <location>
        <begin position="67"/>
        <end position="169"/>
    </location>
</feature>
<dbReference type="InterPro" id="IPR002376">
    <property type="entry name" value="Formyl_transf_N"/>
</dbReference>
<sequence>MSVKIVFFAFHNAGFDCLDWSLSCQDYEVSLVVTHDPYPGETVWFESVADRARQSGVPTIFYSRGDEEILLQQLAEIKPDLIISVNYRRKISMKAVSMARIGAFNVHDSLLPKYRGFAPSVWALLRGETQTGVTLHEIIEEIDMGPIVAQRALPILPDDTIRELLARIRITTLDLFRSSLPLLTNEQFERIPQSPGTGFSMPRRSVKDDYIDWTGTADSIRNFVRAVAPPIAFARTRLGQHELRVDDAIVERGLRMQGAALAPGTVVDRPSSSTARVQAIDGTILIRFSPVPSGAEEWEHTVLMNALKPGECLQ</sequence>
<dbReference type="RefSeq" id="WP_174438697.1">
    <property type="nucleotide sequence ID" value="NZ_BAABCC010000007.1"/>
</dbReference>
<accession>A0ABX2KZ84</accession>
<dbReference type="InterPro" id="IPR036477">
    <property type="entry name" value="Formyl_transf_N_sf"/>
</dbReference>
<dbReference type="PANTHER" id="PTHR11138">
    <property type="entry name" value="METHIONYL-TRNA FORMYLTRANSFERASE"/>
    <property type="match status" value="1"/>
</dbReference>
<comment type="caution">
    <text evidence="3">The sequence shown here is derived from an EMBL/GenBank/DDBJ whole genome shotgun (WGS) entry which is preliminary data.</text>
</comment>
<proteinExistence type="predicted"/>